<name>A0ABD1FN98_SALDI</name>
<dbReference type="Pfam" id="PF02319">
    <property type="entry name" value="WHD_E2F_TDP"/>
    <property type="match status" value="1"/>
</dbReference>
<dbReference type="Gene3D" id="1.10.10.10">
    <property type="entry name" value="Winged helix-like DNA-binding domain superfamily/Winged helix DNA-binding domain"/>
    <property type="match status" value="1"/>
</dbReference>
<gene>
    <name evidence="8" type="ORF">AAHA92_33215</name>
</gene>
<comment type="caution">
    <text evidence="8">The sequence shown here is derived from an EMBL/GenBank/DDBJ whole genome shotgun (WGS) entry which is preliminary data.</text>
</comment>
<keyword evidence="3 6" id="KW-0238">DNA-binding</keyword>
<evidence type="ECO:0000313" key="8">
    <source>
        <dbReference type="EMBL" id="KAL1533317.1"/>
    </source>
</evidence>
<dbReference type="AlphaFoldDB" id="A0ABD1FN98"/>
<protein>
    <submittedName>
        <fullName evidence="8">Transcription factor E2FC-like isoform X1</fullName>
    </submittedName>
</protein>
<evidence type="ECO:0000256" key="6">
    <source>
        <dbReference type="RuleBase" id="RU003796"/>
    </source>
</evidence>
<keyword evidence="5" id="KW-0131">Cell cycle</keyword>
<evidence type="ECO:0000256" key="2">
    <source>
        <dbReference type="ARBA" id="ARBA00023015"/>
    </source>
</evidence>
<evidence type="ECO:0000259" key="7">
    <source>
        <dbReference type="SMART" id="SM01372"/>
    </source>
</evidence>
<dbReference type="InterPro" id="IPR003316">
    <property type="entry name" value="E2F_WHTH_DNA-bd_dom"/>
</dbReference>
<dbReference type="Proteomes" id="UP001567538">
    <property type="component" value="Unassembled WGS sequence"/>
</dbReference>
<dbReference type="PANTHER" id="PTHR12081:SF51">
    <property type="entry name" value="TRANSCRIPTION FACTOR E2FC"/>
    <property type="match status" value="1"/>
</dbReference>
<evidence type="ECO:0000256" key="1">
    <source>
        <dbReference type="ARBA" id="ARBA00010940"/>
    </source>
</evidence>
<comment type="subcellular location">
    <subcellularLocation>
        <location evidence="6">Nucleus</location>
    </subcellularLocation>
</comment>
<dbReference type="SUPFAM" id="SSF144074">
    <property type="entry name" value="E2F-DP heterodimerization region"/>
    <property type="match status" value="1"/>
</dbReference>
<dbReference type="CDD" id="cd14660">
    <property type="entry name" value="E2F_DD"/>
    <property type="match status" value="1"/>
</dbReference>
<evidence type="ECO:0000256" key="3">
    <source>
        <dbReference type="ARBA" id="ARBA00023125"/>
    </source>
</evidence>
<dbReference type="InterPro" id="IPR037241">
    <property type="entry name" value="E2F-DP_heterodim"/>
</dbReference>
<sequence length="412" mass="45701">MSASGDNLDLNLSLNLPLSRLQLEKHSLSPAPHPRMPSLPPPAVATIDSSNDKFLAHSNGVMIAQRSPFPLPPAHLLPRNNAQPNELVNVGCKSGVNASIQIPKQEEVVSKFVLGPSSYMGAKRLSKAKSSKHAKSVVKEGNLEAIDNFGLSSCRYDSSLGLLTKKFIKLIQEAKDGTLDLNRTADVLQVQKRRIYDITNVLEGIGLIEKTTKNHIRWKGVEMFGPKEQDDKVSHLKAEVELLHAEDCRLDDCIRQKLEDIRGLDQKNLFLTEEDFTSLPNFWNQTVIAIQAPRASFLEVPDPDEDIGFSQKQHKLIVRSTTGPIDVYLLSKKEQKSRDALVKRAKLLDSMARTSSSRVDEADLSSSPDTSTSSKASGFQKIVPFDVGIDDDYWLRSDHNVSLSDLWSSEVL</sequence>
<proteinExistence type="inferred from homology"/>
<keyword evidence="4 6" id="KW-0804">Transcription</keyword>
<dbReference type="InterPro" id="IPR036390">
    <property type="entry name" value="WH_DNA-bd_sf"/>
</dbReference>
<accession>A0ABD1FN98</accession>
<dbReference type="GO" id="GO:0005634">
    <property type="term" value="C:nucleus"/>
    <property type="evidence" value="ECO:0007669"/>
    <property type="project" value="UniProtKB-SubCell"/>
</dbReference>
<feature type="domain" description="E2F/DP family winged-helix DNA-binding" evidence="7">
    <location>
        <begin position="155"/>
        <end position="220"/>
    </location>
</feature>
<dbReference type="EMBL" id="JBEAFC010000014">
    <property type="protein sequence ID" value="KAL1533317.1"/>
    <property type="molecule type" value="Genomic_DNA"/>
</dbReference>
<keyword evidence="2 6" id="KW-0805">Transcription regulation</keyword>
<dbReference type="PANTHER" id="PTHR12081">
    <property type="entry name" value="TRANSCRIPTION FACTOR E2F"/>
    <property type="match status" value="1"/>
</dbReference>
<dbReference type="InterPro" id="IPR036388">
    <property type="entry name" value="WH-like_DNA-bd_sf"/>
</dbReference>
<dbReference type="Gene3D" id="6.10.250.540">
    <property type="match status" value="1"/>
</dbReference>
<dbReference type="InterPro" id="IPR032198">
    <property type="entry name" value="E2F_CC-MB"/>
</dbReference>
<evidence type="ECO:0000256" key="4">
    <source>
        <dbReference type="ARBA" id="ARBA00023163"/>
    </source>
</evidence>
<dbReference type="InterPro" id="IPR015633">
    <property type="entry name" value="E2F"/>
</dbReference>
<organism evidence="8 9">
    <name type="scientific">Salvia divinorum</name>
    <name type="common">Maria pastora</name>
    <name type="synonym">Diviner's sage</name>
    <dbReference type="NCBI Taxonomy" id="28513"/>
    <lineage>
        <taxon>Eukaryota</taxon>
        <taxon>Viridiplantae</taxon>
        <taxon>Streptophyta</taxon>
        <taxon>Embryophyta</taxon>
        <taxon>Tracheophyta</taxon>
        <taxon>Spermatophyta</taxon>
        <taxon>Magnoliopsida</taxon>
        <taxon>eudicotyledons</taxon>
        <taxon>Gunneridae</taxon>
        <taxon>Pentapetalae</taxon>
        <taxon>asterids</taxon>
        <taxon>lamiids</taxon>
        <taxon>Lamiales</taxon>
        <taxon>Lamiaceae</taxon>
        <taxon>Nepetoideae</taxon>
        <taxon>Mentheae</taxon>
        <taxon>Salviinae</taxon>
        <taxon>Salvia</taxon>
        <taxon>Salvia subgen. Calosphace</taxon>
    </lineage>
</organism>
<keyword evidence="6" id="KW-0539">Nucleus</keyword>
<dbReference type="Pfam" id="PF16421">
    <property type="entry name" value="E2F_CC-MB"/>
    <property type="match status" value="1"/>
</dbReference>
<dbReference type="FunFam" id="1.10.10.10:FF:000008">
    <property type="entry name" value="E2F transcription factor 1"/>
    <property type="match status" value="1"/>
</dbReference>
<evidence type="ECO:0000313" key="9">
    <source>
        <dbReference type="Proteomes" id="UP001567538"/>
    </source>
</evidence>
<evidence type="ECO:0000256" key="5">
    <source>
        <dbReference type="ARBA" id="ARBA00023306"/>
    </source>
</evidence>
<reference evidence="8 9" key="1">
    <citation type="submission" date="2024-06" db="EMBL/GenBank/DDBJ databases">
        <title>A chromosome level genome sequence of Diviner's sage (Salvia divinorum).</title>
        <authorList>
            <person name="Ford S.A."/>
            <person name="Ro D.-K."/>
            <person name="Ness R.W."/>
            <person name="Phillips M.A."/>
        </authorList>
    </citation>
    <scope>NUCLEOTIDE SEQUENCE [LARGE SCALE GENOMIC DNA]</scope>
    <source>
        <strain evidence="8">SAF-2024a</strain>
        <tissue evidence="8">Leaf</tissue>
    </source>
</reference>
<dbReference type="SUPFAM" id="SSF46785">
    <property type="entry name" value="Winged helix' DNA-binding domain"/>
    <property type="match status" value="1"/>
</dbReference>
<keyword evidence="9" id="KW-1185">Reference proteome</keyword>
<dbReference type="SMART" id="SM01372">
    <property type="entry name" value="E2F_TDP"/>
    <property type="match status" value="1"/>
</dbReference>
<comment type="similarity">
    <text evidence="1 6">Belongs to the E2F/DP family.</text>
</comment>
<dbReference type="GO" id="GO:0003677">
    <property type="term" value="F:DNA binding"/>
    <property type="evidence" value="ECO:0007669"/>
    <property type="project" value="UniProtKB-KW"/>
</dbReference>